<dbReference type="SUPFAM" id="SSF75708">
    <property type="entry name" value="Chemotaxis phosphatase CheZ"/>
    <property type="match status" value="1"/>
</dbReference>
<comment type="caution">
    <text evidence="1">The sequence shown here is derived from an EMBL/GenBank/DDBJ whole genome shotgun (WGS) entry which is preliminary data.</text>
</comment>
<keyword evidence="2" id="KW-1185">Reference proteome</keyword>
<protein>
    <submittedName>
        <fullName evidence="1">Protein phosphatase CheZ</fullName>
    </submittedName>
</protein>
<gene>
    <name evidence="1" type="ORF">HB375_17675</name>
</gene>
<dbReference type="Gene3D" id="1.10.287.500">
    <property type="entry name" value="Helix hairpin bin"/>
    <property type="match status" value="1"/>
</dbReference>
<sequence>MSINGLKNRKNYRIESAVADGLIHQDAAERHSEIMGALASLRELITPTQEVSQSLLEEHRRDLHEAMRLKVELDAISSAIQRTKQEIATLHYAGAQGREIAKVTDELGAIVLGTESATNTILAAVERIDEVAANLAARLSGDDKEMAREIAEQVISVFEACNFQDITGQRISKVVSAMRFIDERVRQMIDIWGGLESFKEVETVKDPARDGDKALLNGPPLEGDVDCTSQDAIDALFG</sequence>
<dbReference type="EMBL" id="JAATJS010000008">
    <property type="protein sequence ID" value="NIX78426.1"/>
    <property type="molecule type" value="Genomic_DNA"/>
</dbReference>
<dbReference type="Proteomes" id="UP000707352">
    <property type="component" value="Unassembled WGS sequence"/>
</dbReference>
<reference evidence="1 2" key="1">
    <citation type="submission" date="2020-03" db="EMBL/GenBank/DDBJ databases">
        <title>The genome sequence of Microvirga sp. c23x22.</title>
        <authorList>
            <person name="Zhang X."/>
        </authorList>
    </citation>
    <scope>NUCLEOTIDE SEQUENCE [LARGE SCALE GENOMIC DNA]</scope>
    <source>
        <strain evidence="2">c23x22</strain>
    </source>
</reference>
<evidence type="ECO:0000313" key="2">
    <source>
        <dbReference type="Proteomes" id="UP000707352"/>
    </source>
</evidence>
<evidence type="ECO:0000313" key="1">
    <source>
        <dbReference type="EMBL" id="NIX78426.1"/>
    </source>
</evidence>
<dbReference type="RefSeq" id="WP_167674417.1">
    <property type="nucleotide sequence ID" value="NZ_JAATJS010000008.1"/>
</dbReference>
<accession>A0ABX0VGF5</accession>
<name>A0ABX0VGF5_9HYPH</name>
<proteinExistence type="predicted"/>
<organism evidence="1 2">
    <name type="scientific">Microvirga terricola</name>
    <dbReference type="NCBI Taxonomy" id="2719797"/>
    <lineage>
        <taxon>Bacteria</taxon>
        <taxon>Pseudomonadati</taxon>
        <taxon>Pseudomonadota</taxon>
        <taxon>Alphaproteobacteria</taxon>
        <taxon>Hyphomicrobiales</taxon>
        <taxon>Methylobacteriaceae</taxon>
        <taxon>Microvirga</taxon>
    </lineage>
</organism>